<name>A0AAV9AMZ3_ACOGR</name>
<evidence type="ECO:0000313" key="12">
    <source>
        <dbReference type="Proteomes" id="UP001179952"/>
    </source>
</evidence>
<keyword evidence="7" id="KW-0472">Membrane</keyword>
<evidence type="ECO:0000256" key="4">
    <source>
        <dbReference type="ARBA" id="ARBA00022968"/>
    </source>
</evidence>
<dbReference type="InterPro" id="IPR026057">
    <property type="entry name" value="TBL_C"/>
</dbReference>
<keyword evidence="6" id="KW-0333">Golgi apparatus</keyword>
<keyword evidence="12" id="KW-1185">Reference proteome</keyword>
<dbReference type="GO" id="GO:1990538">
    <property type="term" value="F:xylan O-acetyltransferase activity"/>
    <property type="evidence" value="ECO:0007669"/>
    <property type="project" value="UniProtKB-ARBA"/>
</dbReference>
<dbReference type="EMBL" id="JAUJYN010000008">
    <property type="protein sequence ID" value="KAK1265490.1"/>
    <property type="molecule type" value="Genomic_DNA"/>
</dbReference>
<feature type="domain" description="Trichome birefringence-like C-terminal" evidence="9">
    <location>
        <begin position="180"/>
        <end position="469"/>
    </location>
</feature>
<protein>
    <recommendedName>
        <fullName evidence="13">Trichome birefringence-like N-terminal domain-containing protein</fullName>
    </recommendedName>
</protein>
<evidence type="ECO:0000256" key="8">
    <source>
        <dbReference type="SAM" id="MobiDB-lite"/>
    </source>
</evidence>
<reference evidence="11" key="1">
    <citation type="journal article" date="2023" name="Nat. Commun.">
        <title>Diploid and tetraploid genomes of Acorus and the evolution of monocots.</title>
        <authorList>
            <person name="Ma L."/>
            <person name="Liu K.W."/>
            <person name="Li Z."/>
            <person name="Hsiao Y.Y."/>
            <person name="Qi Y."/>
            <person name="Fu T."/>
            <person name="Tang G.D."/>
            <person name="Zhang D."/>
            <person name="Sun W.H."/>
            <person name="Liu D.K."/>
            <person name="Li Y."/>
            <person name="Chen G.Z."/>
            <person name="Liu X.D."/>
            <person name="Liao X.Y."/>
            <person name="Jiang Y.T."/>
            <person name="Yu X."/>
            <person name="Hao Y."/>
            <person name="Huang J."/>
            <person name="Zhao X.W."/>
            <person name="Ke S."/>
            <person name="Chen Y.Y."/>
            <person name="Wu W.L."/>
            <person name="Hsu J.L."/>
            <person name="Lin Y.F."/>
            <person name="Huang M.D."/>
            <person name="Li C.Y."/>
            <person name="Huang L."/>
            <person name="Wang Z.W."/>
            <person name="Zhao X."/>
            <person name="Zhong W.Y."/>
            <person name="Peng D.H."/>
            <person name="Ahmad S."/>
            <person name="Lan S."/>
            <person name="Zhang J.S."/>
            <person name="Tsai W.C."/>
            <person name="Van de Peer Y."/>
            <person name="Liu Z.J."/>
        </authorList>
    </citation>
    <scope>NUCLEOTIDE SEQUENCE</scope>
    <source>
        <strain evidence="11">SCP</strain>
    </source>
</reference>
<evidence type="ECO:0000256" key="1">
    <source>
        <dbReference type="ARBA" id="ARBA00004323"/>
    </source>
</evidence>
<evidence type="ECO:0000256" key="3">
    <source>
        <dbReference type="ARBA" id="ARBA00022692"/>
    </source>
</evidence>
<gene>
    <name evidence="11" type="ORF">QJS04_geneDACA010676</name>
</gene>
<evidence type="ECO:0000256" key="2">
    <source>
        <dbReference type="ARBA" id="ARBA00007727"/>
    </source>
</evidence>
<evidence type="ECO:0000313" key="11">
    <source>
        <dbReference type="EMBL" id="KAK1265490.1"/>
    </source>
</evidence>
<reference evidence="11" key="2">
    <citation type="submission" date="2023-06" db="EMBL/GenBank/DDBJ databases">
        <authorList>
            <person name="Ma L."/>
            <person name="Liu K.-W."/>
            <person name="Li Z."/>
            <person name="Hsiao Y.-Y."/>
            <person name="Qi Y."/>
            <person name="Fu T."/>
            <person name="Tang G."/>
            <person name="Zhang D."/>
            <person name="Sun W.-H."/>
            <person name="Liu D.-K."/>
            <person name="Li Y."/>
            <person name="Chen G.-Z."/>
            <person name="Liu X.-D."/>
            <person name="Liao X.-Y."/>
            <person name="Jiang Y.-T."/>
            <person name="Yu X."/>
            <person name="Hao Y."/>
            <person name="Huang J."/>
            <person name="Zhao X.-W."/>
            <person name="Ke S."/>
            <person name="Chen Y.-Y."/>
            <person name="Wu W.-L."/>
            <person name="Hsu J.-L."/>
            <person name="Lin Y.-F."/>
            <person name="Huang M.-D."/>
            <person name="Li C.-Y."/>
            <person name="Huang L."/>
            <person name="Wang Z.-W."/>
            <person name="Zhao X."/>
            <person name="Zhong W.-Y."/>
            <person name="Peng D.-H."/>
            <person name="Ahmad S."/>
            <person name="Lan S."/>
            <person name="Zhang J.-S."/>
            <person name="Tsai W.-C."/>
            <person name="Van De Peer Y."/>
            <person name="Liu Z.-J."/>
        </authorList>
    </citation>
    <scope>NUCLEOTIDE SEQUENCE</scope>
    <source>
        <strain evidence="11">SCP</strain>
        <tissue evidence="11">Leaves</tissue>
    </source>
</reference>
<sequence length="474" mass="55527">MKPNPFSIKKNPFSTRLLALAFISLLGLLYFEDLSCLFGRYQQQQQQQEIPKPKREEEHKRLPFAVGDDTKQQQPVIPNPKREEEHKRLPFAVVDDTKQQQQVLPNSKREEEHKRLPFAVGDGTNGCDLFDGRWVYDESSRPLYAESSCPYIQPQLTCEKYGRPDRRYRHWRWQPNRCDLPSFNATFMLERLRGKRVMYVGDSLNRGQFSSMVCLLQSVIPDGAKSFETFNNDALTIFTAKDYNATIEFYWAPFLLESNSDNAVVHRIKERTIRADSIDTHGQNWEGRDILVFNTYLWWMTGKKMRILRGSFEGNDTKDIIELETDEAYRMALRSMVRWVEKHIDPEKNRVFFTTMSPTHQRSSEWGGEPDGNCYNQTTPIEDPTYWGSASNKPVMRVIGEVFRESRVPIIALNITQLSEYRKDAHTMIYKKQWSQPTPEQLANPKSYADCVHWCLPGLQDTWNELLYAKLFYP</sequence>
<comment type="subcellular location">
    <subcellularLocation>
        <location evidence="1">Golgi apparatus membrane</location>
        <topology evidence="1">Single-pass type II membrane protein</topology>
    </subcellularLocation>
</comment>
<organism evidence="11 12">
    <name type="scientific">Acorus gramineus</name>
    <name type="common">Dwarf sweet flag</name>
    <dbReference type="NCBI Taxonomy" id="55184"/>
    <lineage>
        <taxon>Eukaryota</taxon>
        <taxon>Viridiplantae</taxon>
        <taxon>Streptophyta</taxon>
        <taxon>Embryophyta</taxon>
        <taxon>Tracheophyta</taxon>
        <taxon>Spermatophyta</taxon>
        <taxon>Magnoliopsida</taxon>
        <taxon>Liliopsida</taxon>
        <taxon>Acoraceae</taxon>
        <taxon>Acorus</taxon>
    </lineage>
</organism>
<comment type="similarity">
    <text evidence="2">Belongs to the PC-esterase family. TBL subfamily.</text>
</comment>
<dbReference type="AlphaFoldDB" id="A0AAV9AMZ3"/>
<dbReference type="Pfam" id="PF14416">
    <property type="entry name" value="PMR5N"/>
    <property type="match status" value="1"/>
</dbReference>
<dbReference type="Pfam" id="PF13839">
    <property type="entry name" value="PC-Esterase"/>
    <property type="match status" value="1"/>
</dbReference>
<evidence type="ECO:0000256" key="6">
    <source>
        <dbReference type="ARBA" id="ARBA00023034"/>
    </source>
</evidence>
<dbReference type="PANTHER" id="PTHR32285">
    <property type="entry name" value="PROTEIN TRICHOME BIREFRINGENCE-LIKE 9-RELATED"/>
    <property type="match status" value="1"/>
</dbReference>
<evidence type="ECO:0000259" key="9">
    <source>
        <dbReference type="Pfam" id="PF13839"/>
    </source>
</evidence>
<evidence type="ECO:0000256" key="7">
    <source>
        <dbReference type="ARBA" id="ARBA00023136"/>
    </source>
</evidence>
<dbReference type="Proteomes" id="UP001179952">
    <property type="component" value="Unassembled WGS sequence"/>
</dbReference>
<evidence type="ECO:0000256" key="5">
    <source>
        <dbReference type="ARBA" id="ARBA00022989"/>
    </source>
</evidence>
<dbReference type="PANTHER" id="PTHR32285:SF62">
    <property type="entry name" value="PROTEIN TRICHOME BIREFRINGENCE-LIKE 33"/>
    <property type="match status" value="1"/>
</dbReference>
<dbReference type="InterPro" id="IPR025846">
    <property type="entry name" value="TBL_N"/>
</dbReference>
<comment type="caution">
    <text evidence="11">The sequence shown here is derived from an EMBL/GenBank/DDBJ whole genome shotgun (WGS) entry which is preliminary data.</text>
</comment>
<dbReference type="GO" id="GO:0000139">
    <property type="term" value="C:Golgi membrane"/>
    <property type="evidence" value="ECO:0007669"/>
    <property type="project" value="UniProtKB-SubCell"/>
</dbReference>
<proteinExistence type="inferred from homology"/>
<evidence type="ECO:0000259" key="10">
    <source>
        <dbReference type="Pfam" id="PF14416"/>
    </source>
</evidence>
<keyword evidence="3" id="KW-0812">Transmembrane</keyword>
<dbReference type="InterPro" id="IPR029962">
    <property type="entry name" value="TBL"/>
</dbReference>
<evidence type="ECO:0008006" key="13">
    <source>
        <dbReference type="Google" id="ProtNLM"/>
    </source>
</evidence>
<feature type="domain" description="Trichome birefringence-like N-terminal" evidence="10">
    <location>
        <begin position="126"/>
        <end position="179"/>
    </location>
</feature>
<keyword evidence="4" id="KW-0735">Signal-anchor</keyword>
<feature type="region of interest" description="Disordered" evidence="8">
    <location>
        <begin position="63"/>
        <end position="85"/>
    </location>
</feature>
<accession>A0AAV9AMZ3</accession>
<keyword evidence="5" id="KW-1133">Transmembrane helix</keyword>